<dbReference type="FunFam" id="1.20.1560.10:FF:000002">
    <property type="entry name" value="ABC transporter C family member 5"/>
    <property type="match status" value="1"/>
</dbReference>
<dbReference type="EC" id="7.6.2.2" evidence="3"/>
<dbReference type="GO" id="GO:0008559">
    <property type="term" value="F:ABC-type xenobiotic transporter activity"/>
    <property type="evidence" value="ECO:0007669"/>
    <property type="project" value="UniProtKB-EC"/>
</dbReference>
<feature type="transmembrane region" description="Helical" evidence="13">
    <location>
        <begin position="36"/>
        <end position="57"/>
    </location>
</feature>
<keyword evidence="9" id="KW-1278">Translocase</keyword>
<dbReference type="PANTHER" id="PTHR24223">
    <property type="entry name" value="ATP-BINDING CASSETTE SUB-FAMILY C"/>
    <property type="match status" value="1"/>
</dbReference>
<dbReference type="FunFam" id="3.40.50.300:FF:000508">
    <property type="entry name" value="ABC transporter C family member 5"/>
    <property type="match status" value="1"/>
</dbReference>
<organism evidence="16 17">
    <name type="scientific">Nicotiana attenuata</name>
    <name type="common">Coyote tobacco</name>
    <dbReference type="NCBI Taxonomy" id="49451"/>
    <lineage>
        <taxon>Eukaryota</taxon>
        <taxon>Viridiplantae</taxon>
        <taxon>Streptophyta</taxon>
        <taxon>Embryophyta</taxon>
        <taxon>Tracheophyta</taxon>
        <taxon>Spermatophyta</taxon>
        <taxon>Magnoliopsida</taxon>
        <taxon>eudicotyledons</taxon>
        <taxon>Gunneridae</taxon>
        <taxon>Pentapetalae</taxon>
        <taxon>asterids</taxon>
        <taxon>lamiids</taxon>
        <taxon>Solanales</taxon>
        <taxon>Solanaceae</taxon>
        <taxon>Nicotianoideae</taxon>
        <taxon>Nicotianeae</taxon>
        <taxon>Nicotiana</taxon>
    </lineage>
</organism>
<evidence type="ECO:0000256" key="7">
    <source>
        <dbReference type="ARBA" id="ARBA00022741"/>
    </source>
</evidence>
<dbReference type="InterPro" id="IPR044746">
    <property type="entry name" value="ABCC_6TM_D1"/>
</dbReference>
<dbReference type="GeneID" id="109241869"/>
<feature type="transmembrane region" description="Helical" evidence="13">
    <location>
        <begin position="538"/>
        <end position="560"/>
    </location>
</feature>
<dbReference type="GO" id="GO:0005524">
    <property type="term" value="F:ATP binding"/>
    <property type="evidence" value="ECO:0007669"/>
    <property type="project" value="UniProtKB-KW"/>
</dbReference>
<keyword evidence="17" id="KW-1185">Reference proteome</keyword>
<dbReference type="CDD" id="cd03250">
    <property type="entry name" value="ABCC_MRP_domain1"/>
    <property type="match status" value="1"/>
</dbReference>
<feature type="transmembrane region" description="Helical" evidence="13">
    <location>
        <begin position="452"/>
        <end position="470"/>
    </location>
</feature>
<dbReference type="GO" id="GO:0016020">
    <property type="term" value="C:membrane"/>
    <property type="evidence" value="ECO:0007669"/>
    <property type="project" value="UniProtKB-SubCell"/>
</dbReference>
<feature type="transmembrane region" description="Helical" evidence="13">
    <location>
        <begin position="146"/>
        <end position="165"/>
    </location>
</feature>
<dbReference type="SUPFAM" id="SSF90123">
    <property type="entry name" value="ABC transporter transmembrane region"/>
    <property type="match status" value="2"/>
</dbReference>
<dbReference type="CDD" id="cd03244">
    <property type="entry name" value="ABCC_MRP_domain2"/>
    <property type="match status" value="1"/>
</dbReference>
<accession>A0A314L4R2</accession>
<dbReference type="Gene3D" id="3.40.50.300">
    <property type="entry name" value="P-loop containing nucleotide triphosphate hydrolases"/>
    <property type="match status" value="2"/>
</dbReference>
<evidence type="ECO:0000256" key="2">
    <source>
        <dbReference type="ARBA" id="ARBA00009726"/>
    </source>
</evidence>
<feature type="transmembrane region" description="Helical" evidence="13">
    <location>
        <begin position="344"/>
        <end position="363"/>
    </location>
</feature>
<evidence type="ECO:0000256" key="6">
    <source>
        <dbReference type="ARBA" id="ARBA00022737"/>
    </source>
</evidence>
<comment type="caution">
    <text evidence="16">The sequence shown here is derived from an EMBL/GenBank/DDBJ whole genome shotgun (WGS) entry which is preliminary data.</text>
</comment>
<dbReference type="PANTHER" id="PTHR24223:SF165">
    <property type="entry name" value="ABC TRANSPORTER C FAMILY MEMBER 15-RELATED"/>
    <property type="match status" value="1"/>
</dbReference>
<feature type="transmembrane region" description="Helical" evidence="13">
    <location>
        <begin position="424"/>
        <end position="446"/>
    </location>
</feature>
<keyword evidence="11 13" id="KW-0472">Membrane</keyword>
<dbReference type="FunFam" id="1.20.1560.10:FF:000003">
    <property type="entry name" value="ABC transporter C family member 10"/>
    <property type="match status" value="1"/>
</dbReference>
<feature type="transmembrane region" description="Helical" evidence="13">
    <location>
        <begin position="976"/>
        <end position="1004"/>
    </location>
</feature>
<dbReference type="FunFam" id="3.40.50.300:FF:000169">
    <property type="entry name" value="ABC transporter C family member 3"/>
    <property type="match status" value="1"/>
</dbReference>
<evidence type="ECO:0000256" key="1">
    <source>
        <dbReference type="ARBA" id="ARBA00004141"/>
    </source>
</evidence>
<dbReference type="KEGG" id="nau:109241869"/>
<evidence type="ECO:0000259" key="15">
    <source>
        <dbReference type="PROSITE" id="PS50929"/>
    </source>
</evidence>
<dbReference type="EMBL" id="MJEQ01000414">
    <property type="protein sequence ID" value="OIT36586.1"/>
    <property type="molecule type" value="Genomic_DNA"/>
</dbReference>
<name>A0A314L4R2_NICAT</name>
<feature type="domain" description="ABC transporter" evidence="14">
    <location>
        <begin position="627"/>
        <end position="851"/>
    </location>
</feature>
<evidence type="ECO:0000256" key="4">
    <source>
        <dbReference type="ARBA" id="ARBA00022448"/>
    </source>
</evidence>
<dbReference type="Pfam" id="PF00664">
    <property type="entry name" value="ABC_membrane"/>
    <property type="match status" value="2"/>
</dbReference>
<feature type="domain" description="ABC transmembrane type-1" evidence="15">
    <location>
        <begin position="938"/>
        <end position="1219"/>
    </location>
</feature>
<dbReference type="InterPro" id="IPR003593">
    <property type="entry name" value="AAA+_ATPase"/>
</dbReference>
<dbReference type="CDD" id="cd18579">
    <property type="entry name" value="ABC_6TM_ABCC_D1"/>
    <property type="match status" value="1"/>
</dbReference>
<dbReference type="InterPro" id="IPR044726">
    <property type="entry name" value="ABCC_6TM_D2"/>
</dbReference>
<dbReference type="CDD" id="cd18580">
    <property type="entry name" value="ABC_6TM_ABCC_D2"/>
    <property type="match status" value="1"/>
</dbReference>
<keyword evidence="7" id="KW-0547">Nucleotide-binding</keyword>
<feature type="transmembrane region" description="Helical" evidence="13">
    <location>
        <begin position="311"/>
        <end position="332"/>
    </location>
</feature>
<dbReference type="InterPro" id="IPR027417">
    <property type="entry name" value="P-loop_NTPase"/>
</dbReference>
<keyword evidence="6" id="KW-0677">Repeat</keyword>
<dbReference type="PROSITE" id="PS00211">
    <property type="entry name" value="ABC_TRANSPORTER_1"/>
    <property type="match status" value="1"/>
</dbReference>
<reference evidence="16" key="1">
    <citation type="submission" date="2016-11" db="EMBL/GenBank/DDBJ databases">
        <title>The genome of Nicotiana attenuata.</title>
        <authorList>
            <person name="Xu S."/>
            <person name="Brockmoeller T."/>
            <person name="Gaquerel E."/>
            <person name="Navarro A."/>
            <person name="Kuhl H."/>
            <person name="Gase K."/>
            <person name="Ling Z."/>
            <person name="Zhou W."/>
            <person name="Kreitzer C."/>
            <person name="Stanke M."/>
            <person name="Tang H."/>
            <person name="Lyons E."/>
            <person name="Pandey P."/>
            <person name="Pandey S.P."/>
            <person name="Timmermann B."/>
            <person name="Baldwin I.T."/>
        </authorList>
    </citation>
    <scope>NUCLEOTIDE SEQUENCE [LARGE SCALE GENOMIC DNA]</scope>
    <source>
        <strain evidence="16">UT</strain>
    </source>
</reference>
<dbReference type="OrthoDB" id="6500128at2759"/>
<feature type="transmembrane region" description="Helical" evidence="13">
    <location>
        <begin position="1165"/>
        <end position="1183"/>
    </location>
</feature>
<feature type="transmembrane region" description="Helical" evidence="13">
    <location>
        <begin position="113"/>
        <end position="134"/>
    </location>
</feature>
<dbReference type="InterPro" id="IPR003439">
    <property type="entry name" value="ABC_transporter-like_ATP-bd"/>
</dbReference>
<evidence type="ECO:0000256" key="13">
    <source>
        <dbReference type="SAM" id="Phobius"/>
    </source>
</evidence>
<keyword evidence="5 13" id="KW-0812">Transmembrane</keyword>
<dbReference type="Gene3D" id="1.20.1560.10">
    <property type="entry name" value="ABC transporter type 1, transmembrane domain"/>
    <property type="match status" value="2"/>
</dbReference>
<evidence type="ECO:0000256" key="11">
    <source>
        <dbReference type="ARBA" id="ARBA00023136"/>
    </source>
</evidence>
<sequence>MVLESISKLLNTASTNFLELKTAWLQPMSRCLWEDASIIVFLGFLGILLLDSLLCKCKKKVMTVDQKYTVGTEVRASYSYILSIICTTILSCTHLIMLLILQKRNGAHCQFRFPVLSSEILQSTSWAVSFFVLYRTRSRKYIKFPWVLRIWWISSFFLSIARATIDAHFVITSDEHLGLADYVDIIGLIASACLLGISIRGKTGIILDISDSTTEPLLNGKNEKHPADKRDSPYGKASLLQLITFSWLNPLFEVGIKKPLDQDEVPDIDFRDSAKFLSDSFDERLKYVKEKDGATNPSIYKAIYVFARKKAAINALFAVISAGSSYVGPYLMDDFVNFLNEKKLRGLQSGYLLALAFCCAKMVETTTQRQWMFGARQLSLRLRAALISHIYQKGLALSSQSHQSYTSGEIINYMSVDVERITDFIWHLNSIWMLPIQISLAIYVLHMNLGNGALVALGATLIVMTANVPLTRIQKGYQTKIMESKDERMKSTSEILRNMKTIKLQAWDSYYLQKLEILRKVEHNWLWKSLRLSALSDFFFWGSPAFISVATFSGCVMMGIPLTAGRVLSALATFRMLQDPIFNLPDLLNVIARGKVSADRVASYLQEDEIQPDAVEFVPKAETQYGVEIKSGRFSWDTESGTPPTLDGIELQAKRGMKVAICGTVGSGKSSLLSCVLGEMPKLSGNVKISGEVAYVPQSPWILSGNIKENILFGKPYESVKYDRTVEACALKKDFELFPAGDLTEIGERGINMSGGQKQRIQIARAAYQDADIYLLDDPFSAVDAHTGTHLFQECLRGVLKDKTILYVTHQVEFLPAADLILVMQNGRIAQAGTFEELLKQNIGFEVLVGAHNQALESILTVESSSRVSEEAITGSDMDTDSNINTETKQDSEHSLCVEITEKDGRLVQDEERVKGSIGKEVYYSYLTTVKGGSFVPIILIAQSSFQVLQIASNYWMASACPTGDDAAPIAEKMNFILFVFVLLAVGSSLCVLVRASFVAIIGLQTAEKLFSNMLHSILRAPMSFFDSTPTGRILNRASTDQSVVDLEIALKLGWCALSIIQLLGTIAVMSQVAWEVFVLFIPITAVYVWYQQYYIPTARELARLSGVQRAPILHHFAESLAGAATIRAFNQKDRFAHANLSLIDGHSRPWFHNISAQEWLSFRLNQLSTFVFAFFLVLLVTLPEGIINPSIAGLAVTYGIYLNYSQAAVIWNICGAENKMISVERILQYSDLASEALLVIENCRLSSTWPETGTISFQSLQIRYAEHLPSVLKNITCTFPGSKKVGVVGRTGSGKSTLTQALFRIVEPKEGSIIIDNIDICKIGLHDLRSRLSIIPQEPTMFDGTVRGNLDPLVQHSDTEIWEALDKCQLGDIIRAKPEKLESTVVENGENWSVGQRQLFCLGRALLKKSSILVLDEATASVDAATDAVLQKIISQEFRNRTVITVAHRIHTVINSDLVLVLNEGRIAEYDSPAKLLEREDSFFSKLIKEYSMRSKSLNGLAKLQT</sequence>
<evidence type="ECO:0000256" key="9">
    <source>
        <dbReference type="ARBA" id="ARBA00022967"/>
    </source>
</evidence>
<gene>
    <name evidence="16" type="primary">ABCC9_0</name>
    <name evidence="16" type="ORF">A4A49_01671</name>
</gene>
<dbReference type="STRING" id="49451.A0A314L4R2"/>
<keyword evidence="10 13" id="KW-1133">Transmembrane helix</keyword>
<comment type="similarity">
    <text evidence="2">Belongs to the ABC transporter superfamily. ABCC family. Conjugate transporter (TC 3.A.1.208) subfamily.</text>
</comment>
<dbReference type="GO" id="GO:0016887">
    <property type="term" value="F:ATP hydrolysis activity"/>
    <property type="evidence" value="ECO:0007669"/>
    <property type="project" value="InterPro"/>
</dbReference>
<dbReference type="SMART" id="SM00382">
    <property type="entry name" value="AAA"/>
    <property type="match status" value="2"/>
</dbReference>
<dbReference type="InterPro" id="IPR017871">
    <property type="entry name" value="ABC_transporter-like_CS"/>
</dbReference>
<dbReference type="Gramene" id="OIT36586">
    <property type="protein sequence ID" value="OIT36586"/>
    <property type="gene ID" value="A4A49_01671"/>
</dbReference>
<evidence type="ECO:0000256" key="8">
    <source>
        <dbReference type="ARBA" id="ARBA00022840"/>
    </source>
</evidence>
<keyword evidence="8" id="KW-0067">ATP-binding</keyword>
<evidence type="ECO:0000256" key="10">
    <source>
        <dbReference type="ARBA" id="ARBA00022989"/>
    </source>
</evidence>
<feature type="transmembrane region" description="Helical" evidence="13">
    <location>
        <begin position="1073"/>
        <end position="1091"/>
    </location>
</feature>
<protein>
    <recommendedName>
        <fullName evidence="3">ABC-type xenobiotic transporter</fullName>
        <ecNumber evidence="3">7.6.2.2</ecNumber>
    </recommendedName>
</protein>
<keyword evidence="4" id="KW-0813">Transport</keyword>
<evidence type="ECO:0000256" key="12">
    <source>
        <dbReference type="ARBA" id="ARBA00034018"/>
    </source>
</evidence>
<dbReference type="SUPFAM" id="SSF52540">
    <property type="entry name" value="P-loop containing nucleoside triphosphate hydrolases"/>
    <property type="match status" value="2"/>
</dbReference>
<comment type="subcellular location">
    <subcellularLocation>
        <location evidence="1">Membrane</location>
        <topology evidence="1">Multi-pass membrane protein</topology>
    </subcellularLocation>
</comment>
<dbReference type="SMR" id="A0A314L4R2"/>
<dbReference type="Proteomes" id="UP000187609">
    <property type="component" value="Unassembled WGS sequence"/>
</dbReference>
<evidence type="ECO:0000259" key="14">
    <source>
        <dbReference type="PROSITE" id="PS50893"/>
    </source>
</evidence>
<feature type="domain" description="ABC transmembrane type-1" evidence="15">
    <location>
        <begin position="312"/>
        <end position="593"/>
    </location>
</feature>
<dbReference type="PROSITE" id="PS50929">
    <property type="entry name" value="ABC_TM1F"/>
    <property type="match status" value="2"/>
</dbReference>
<evidence type="ECO:0000313" key="17">
    <source>
        <dbReference type="Proteomes" id="UP000187609"/>
    </source>
</evidence>
<feature type="transmembrane region" description="Helical" evidence="13">
    <location>
        <begin position="1049"/>
        <end position="1067"/>
    </location>
</feature>
<evidence type="ECO:0000256" key="5">
    <source>
        <dbReference type="ARBA" id="ARBA00022692"/>
    </source>
</evidence>
<feature type="transmembrane region" description="Helical" evidence="13">
    <location>
        <begin position="78"/>
        <end position="101"/>
    </location>
</feature>
<proteinExistence type="inferred from homology"/>
<dbReference type="PROSITE" id="PS50893">
    <property type="entry name" value="ABC_TRANSPORTER_2"/>
    <property type="match status" value="2"/>
</dbReference>
<evidence type="ECO:0000313" key="16">
    <source>
        <dbReference type="EMBL" id="OIT36586.1"/>
    </source>
</evidence>
<dbReference type="InterPro" id="IPR050173">
    <property type="entry name" value="ABC_transporter_C-like"/>
</dbReference>
<evidence type="ECO:0000256" key="3">
    <source>
        <dbReference type="ARBA" id="ARBA00012191"/>
    </source>
</evidence>
<feature type="transmembrane region" description="Helical" evidence="13">
    <location>
        <begin position="177"/>
        <end position="197"/>
    </location>
</feature>
<dbReference type="InterPro" id="IPR011527">
    <property type="entry name" value="ABC1_TM_dom"/>
</dbReference>
<comment type="catalytic activity">
    <reaction evidence="12">
        <text>ATP + H2O + xenobioticSide 1 = ADP + phosphate + xenobioticSide 2.</text>
        <dbReference type="EC" id="7.6.2.2"/>
    </reaction>
</comment>
<dbReference type="Pfam" id="PF00005">
    <property type="entry name" value="ABC_tran"/>
    <property type="match status" value="2"/>
</dbReference>
<dbReference type="InterPro" id="IPR036640">
    <property type="entry name" value="ABC1_TM_sf"/>
</dbReference>
<feature type="domain" description="ABC transporter" evidence="14">
    <location>
        <begin position="1258"/>
        <end position="1490"/>
    </location>
</feature>